<dbReference type="KEGG" id="zal:AZF00_15645"/>
<dbReference type="InterPro" id="IPR050612">
    <property type="entry name" value="Prok_Mopterin_Oxidored"/>
</dbReference>
<sequence>MEDGKPTKVTGNKASPTYHAFCCSRGQASVEHINHPDRLLSSMKRQADGSFAPIGIEQAMDEIADKIKALIDANGPRSLAAYFGTYSGPYPAAPPMLGSLVASLGSPMIFASATIDQPGKDIANAMLGQWKAGPQAFADADVWLMLGGNPLVSIAGGIPSQNPARRLTDKLKDGMKLIVIDPRRSETAARAHIHLRPTPGEDSSLLAAMLHVIINESLYDTAFVADNVAGFAALAAAVEAFSPAFAAARADVPEQQIIDAARLFATAKRGVATGLTGANMSGHSSLVEYLMLCMNTLCGRFVRAGEAVANPGVLLPRATPVAEAVAPAAYANLGEKLRVRGLAQSASGMPTAALADEILLEGEGQVKALIVNGGNPVAAWPDQEKTVAAMKALELLVHVDIKMSATAKLADYIIAPKVSFEVPTMSLAVEQLENFSYHWGLCEPFGMYAPALIEPPAGSDLIEEWEFYYGLAQRLGIGLFAYSLQSKTATTREDRDFVMFDMVNKPSTDEIFEILCNRSRISLTEVKQHPNGALFPEAIIAQAKNEDCDARLDVGNTDMMAELATVQHQKTGLAGYPYKLVCRRMKNAYNSSLRDLPKLVKTKRPYNPAFMHPDDLTELGVGEGENIVITSIHGEIIGIANADKTLKRGILSMAHAFGDVEHDDSNGSLFSNGSSTSRLVSTNDSYDRFSGMPRMSALPVKICQH</sequence>
<dbReference type="SUPFAM" id="SSF50692">
    <property type="entry name" value="ADC-like"/>
    <property type="match status" value="1"/>
</dbReference>
<keyword evidence="2" id="KW-0479">Metal-binding</keyword>
<feature type="domain" description="Molybdopterin dinucleotide-binding" evidence="4">
    <location>
        <begin position="580"/>
        <end position="695"/>
    </location>
</feature>
<dbReference type="PANTHER" id="PTHR43742">
    <property type="entry name" value="TRIMETHYLAMINE-N-OXIDE REDUCTASE"/>
    <property type="match status" value="1"/>
</dbReference>
<dbReference type="InterPro" id="IPR006657">
    <property type="entry name" value="MoPterin_dinucl-bd_dom"/>
</dbReference>
<accession>A0A127M8T2</accession>
<dbReference type="Gene3D" id="3.40.228.10">
    <property type="entry name" value="Dimethylsulfoxide Reductase, domain 2"/>
    <property type="match status" value="1"/>
</dbReference>
<dbReference type="Gene3D" id="2.20.25.90">
    <property type="entry name" value="ADC-like domains"/>
    <property type="match status" value="1"/>
</dbReference>
<dbReference type="STRING" id="1470434.AZF00_15645"/>
<dbReference type="Pfam" id="PF00384">
    <property type="entry name" value="Molybdopterin"/>
    <property type="match status" value="1"/>
</dbReference>
<reference evidence="5 6" key="1">
    <citation type="submission" date="2015-12" db="EMBL/GenBank/DDBJ databases">
        <authorList>
            <person name="Shamseldin A."/>
            <person name="Moawad H."/>
            <person name="Abd El-Rahim W.M."/>
            <person name="Sadowsky M.J."/>
        </authorList>
    </citation>
    <scope>NUCLEOTIDE SEQUENCE [LARGE SCALE GENOMIC DNA]</scope>
    <source>
        <strain evidence="5 6">SM2</strain>
    </source>
</reference>
<dbReference type="Pfam" id="PF01568">
    <property type="entry name" value="Molydop_binding"/>
    <property type="match status" value="1"/>
</dbReference>
<dbReference type="InterPro" id="IPR006656">
    <property type="entry name" value="Mopterin_OxRdtase"/>
</dbReference>
<comment type="similarity">
    <text evidence="1">Belongs to the prokaryotic molybdopterin-containing oxidoreductase family.</text>
</comment>
<name>A0A127M8T2_9GAMM</name>
<evidence type="ECO:0000313" key="6">
    <source>
        <dbReference type="Proteomes" id="UP000074119"/>
    </source>
</evidence>
<dbReference type="SUPFAM" id="SSF53706">
    <property type="entry name" value="Formate dehydrogenase/DMSO reductase, domains 1-3"/>
    <property type="match status" value="1"/>
</dbReference>
<evidence type="ECO:0008006" key="7">
    <source>
        <dbReference type="Google" id="ProtNLM"/>
    </source>
</evidence>
<dbReference type="InterPro" id="IPR009010">
    <property type="entry name" value="Asp_de-COase-like_dom_sf"/>
</dbReference>
<feature type="domain" description="Molybdopterin oxidoreductase" evidence="3">
    <location>
        <begin position="38"/>
        <end position="413"/>
    </location>
</feature>
<evidence type="ECO:0000259" key="4">
    <source>
        <dbReference type="Pfam" id="PF01568"/>
    </source>
</evidence>
<protein>
    <recommendedName>
        <fullName evidence="7">Acetylene hydratase</fullName>
    </recommendedName>
</protein>
<dbReference type="Proteomes" id="UP000074119">
    <property type="component" value="Chromosome"/>
</dbReference>
<gene>
    <name evidence="5" type="ORF">AZF00_15645</name>
</gene>
<dbReference type="Gene3D" id="3.40.50.740">
    <property type="match status" value="1"/>
</dbReference>
<evidence type="ECO:0000256" key="1">
    <source>
        <dbReference type="ARBA" id="ARBA00010312"/>
    </source>
</evidence>
<organism evidence="5 6">
    <name type="scientific">Zhongshania aliphaticivorans</name>
    <dbReference type="NCBI Taxonomy" id="1470434"/>
    <lineage>
        <taxon>Bacteria</taxon>
        <taxon>Pseudomonadati</taxon>
        <taxon>Pseudomonadota</taxon>
        <taxon>Gammaproteobacteria</taxon>
        <taxon>Cellvibrionales</taxon>
        <taxon>Spongiibacteraceae</taxon>
        <taxon>Zhongshania</taxon>
    </lineage>
</organism>
<dbReference type="AlphaFoldDB" id="A0A127M8T2"/>
<dbReference type="GO" id="GO:0016491">
    <property type="term" value="F:oxidoreductase activity"/>
    <property type="evidence" value="ECO:0007669"/>
    <property type="project" value="InterPro"/>
</dbReference>
<evidence type="ECO:0000313" key="5">
    <source>
        <dbReference type="EMBL" id="AMO69642.1"/>
    </source>
</evidence>
<dbReference type="Gene3D" id="2.40.40.20">
    <property type="match status" value="1"/>
</dbReference>
<proteinExistence type="inferred from homology"/>
<dbReference type="EMBL" id="CP014544">
    <property type="protein sequence ID" value="AMO69642.1"/>
    <property type="molecule type" value="Genomic_DNA"/>
</dbReference>
<dbReference type="GO" id="GO:0043546">
    <property type="term" value="F:molybdopterin cofactor binding"/>
    <property type="evidence" value="ECO:0007669"/>
    <property type="project" value="InterPro"/>
</dbReference>
<evidence type="ECO:0000259" key="3">
    <source>
        <dbReference type="Pfam" id="PF00384"/>
    </source>
</evidence>
<dbReference type="GO" id="GO:0046872">
    <property type="term" value="F:metal ion binding"/>
    <property type="evidence" value="ECO:0007669"/>
    <property type="project" value="UniProtKB-KW"/>
</dbReference>
<evidence type="ECO:0000256" key="2">
    <source>
        <dbReference type="ARBA" id="ARBA00022723"/>
    </source>
</evidence>